<dbReference type="Proteomes" id="UP000060787">
    <property type="component" value="Chromosome"/>
</dbReference>
<evidence type="ECO:0000313" key="1">
    <source>
        <dbReference type="EMBL" id="ALN80629.1"/>
    </source>
</evidence>
<keyword evidence="2" id="KW-1185">Reference proteome</keyword>
<name>A0A0S2FAQ9_LYSAN</name>
<evidence type="ECO:0000313" key="2">
    <source>
        <dbReference type="Proteomes" id="UP000060787"/>
    </source>
</evidence>
<protein>
    <submittedName>
        <fullName evidence="1">Uncharacterized protein</fullName>
    </submittedName>
</protein>
<dbReference type="PATRIC" id="fig|84531.8.peg.2508"/>
<proteinExistence type="predicted"/>
<sequence>MRRSYPKAKSPSDASRLCRSGASRDRGVAGSCAPIWGGAVATCVAPTPKPKARAMRRVCVGAARAAIAGFQTATSRTWGGAVATCVAPTPKPKARAMRRVCVGAARAATAGLQIVASRSWGDAVATCVAPTRKPKAKRCVAPKVG</sequence>
<dbReference type="EMBL" id="CP011129">
    <property type="protein sequence ID" value="ALN80629.1"/>
    <property type="molecule type" value="Genomic_DNA"/>
</dbReference>
<organism evidence="1 2">
    <name type="scientific">Lysobacter antibioticus</name>
    <dbReference type="NCBI Taxonomy" id="84531"/>
    <lineage>
        <taxon>Bacteria</taxon>
        <taxon>Pseudomonadati</taxon>
        <taxon>Pseudomonadota</taxon>
        <taxon>Gammaproteobacteria</taxon>
        <taxon>Lysobacterales</taxon>
        <taxon>Lysobacteraceae</taxon>
        <taxon>Lysobacter</taxon>
    </lineage>
</organism>
<dbReference type="KEGG" id="lab:LA76x_2499"/>
<dbReference type="STRING" id="84531.LA76x_2499"/>
<accession>A0A0S2FAQ9</accession>
<gene>
    <name evidence="1" type="ORF">LA76x_2499</name>
</gene>
<reference evidence="1 2" key="1">
    <citation type="journal article" date="2015" name="BMC Genomics">
        <title>Comparative genomics and metabolic profiling of the genus Lysobacter.</title>
        <authorList>
            <person name="de Bruijn I."/>
            <person name="Cheng X."/>
            <person name="de Jager V."/>
            <person name="Exposito R.G."/>
            <person name="Watrous J."/>
            <person name="Patel N."/>
            <person name="Postma J."/>
            <person name="Dorrestein P.C."/>
            <person name="Kobayashi D."/>
            <person name="Raaijmakers J.M."/>
        </authorList>
    </citation>
    <scope>NUCLEOTIDE SEQUENCE [LARGE SCALE GENOMIC DNA]</scope>
    <source>
        <strain evidence="1 2">76</strain>
    </source>
</reference>
<dbReference type="AlphaFoldDB" id="A0A0S2FAQ9"/>